<dbReference type="PANTHER" id="PTHR11895:SF7">
    <property type="entry name" value="GLUTAMYL-TRNA(GLN) AMIDOTRANSFERASE SUBUNIT A, MITOCHONDRIAL"/>
    <property type="match status" value="1"/>
</dbReference>
<dbReference type="AlphaFoldDB" id="A0A382CIV0"/>
<proteinExistence type="predicted"/>
<dbReference type="InterPro" id="IPR023631">
    <property type="entry name" value="Amidase_dom"/>
</dbReference>
<protein>
    <recommendedName>
        <fullName evidence="2">Amidase domain-containing protein</fullName>
    </recommendedName>
</protein>
<dbReference type="GO" id="GO:0003824">
    <property type="term" value="F:catalytic activity"/>
    <property type="evidence" value="ECO:0007669"/>
    <property type="project" value="InterPro"/>
</dbReference>
<evidence type="ECO:0000256" key="1">
    <source>
        <dbReference type="SAM" id="MobiDB-lite"/>
    </source>
</evidence>
<organism evidence="3">
    <name type="scientific">marine metagenome</name>
    <dbReference type="NCBI Taxonomy" id="408172"/>
    <lineage>
        <taxon>unclassified sequences</taxon>
        <taxon>metagenomes</taxon>
        <taxon>ecological metagenomes</taxon>
    </lineage>
</organism>
<reference evidence="3" key="1">
    <citation type="submission" date="2018-05" db="EMBL/GenBank/DDBJ databases">
        <authorList>
            <person name="Lanie J.A."/>
            <person name="Ng W.-L."/>
            <person name="Kazmierczak K.M."/>
            <person name="Andrzejewski T.M."/>
            <person name="Davidsen T.M."/>
            <person name="Wayne K.J."/>
            <person name="Tettelin H."/>
            <person name="Glass J.I."/>
            <person name="Rusch D."/>
            <person name="Podicherti R."/>
            <person name="Tsui H.-C.T."/>
            <person name="Winkler M.E."/>
        </authorList>
    </citation>
    <scope>NUCLEOTIDE SEQUENCE</scope>
</reference>
<evidence type="ECO:0000313" key="3">
    <source>
        <dbReference type="EMBL" id="SVB25764.1"/>
    </source>
</evidence>
<dbReference type="SUPFAM" id="SSF75304">
    <property type="entry name" value="Amidase signature (AS) enzymes"/>
    <property type="match status" value="1"/>
</dbReference>
<evidence type="ECO:0000259" key="2">
    <source>
        <dbReference type="Pfam" id="PF01425"/>
    </source>
</evidence>
<name>A0A382CIV0_9ZZZZ</name>
<dbReference type="EMBL" id="UINC01034627">
    <property type="protein sequence ID" value="SVB25764.1"/>
    <property type="molecule type" value="Genomic_DNA"/>
</dbReference>
<gene>
    <name evidence="3" type="ORF">METZ01_LOCUS178618</name>
</gene>
<feature type="domain" description="Amidase" evidence="2">
    <location>
        <begin position="27"/>
        <end position="449"/>
    </location>
</feature>
<dbReference type="InterPro" id="IPR000120">
    <property type="entry name" value="Amidase"/>
</dbReference>
<dbReference type="InterPro" id="IPR020556">
    <property type="entry name" value="Amidase_CS"/>
</dbReference>
<dbReference type="Gene3D" id="3.90.1300.10">
    <property type="entry name" value="Amidase signature (AS) domain"/>
    <property type="match status" value="1"/>
</dbReference>
<dbReference type="InterPro" id="IPR036928">
    <property type="entry name" value="AS_sf"/>
</dbReference>
<dbReference type="PROSITE" id="PS00571">
    <property type="entry name" value="AMIDASES"/>
    <property type="match status" value="1"/>
</dbReference>
<accession>A0A382CIV0</accession>
<dbReference type="NCBIfam" id="NF004815">
    <property type="entry name" value="PRK06169.1"/>
    <property type="match status" value="1"/>
</dbReference>
<dbReference type="PANTHER" id="PTHR11895">
    <property type="entry name" value="TRANSAMIDASE"/>
    <property type="match status" value="1"/>
</dbReference>
<sequence>MNNEDLCFRSASDLASDIRARRLSPVEITEAVLDRISTLNPKINCFCTPTPDTAMDQARQAEQAVMDGRTLGLLHGIPYSIKDLQMTRGVRTMRGSKIFEHSVPQEENPLQTRLANAGGVFLGKTTTPEFGWKGVTDSPVTGLTRNPWNLDRTPGGSSGGASAQVAAGLGPLAQGGDGGGSIRIPASFSGIFGLKPTHGTVPYYPMPHNDHFSHLGPMTRTVTDAALMLEAMAGYHPADRFSQPGAAINYRHTLDDGVEGLKIYYSPTLGYAQVDSEVADCVAAAVGVFEQLGATVEEGDPGLGDLSDPFIVLYQGAIAGGLWQYLDEWENEMDPDLVRLVYRGAEYSAVDYIQARLARAAFYDRVRHFFDDYDLLLTPATAVTAFATNQVAPDPDARTVEDMLAWTPFSFPFNASGNPAASVPCGFTSAGLPVGLQIVGPLHNDSLVLRGAASFERVRPWIDARPDL</sequence>
<dbReference type="Pfam" id="PF01425">
    <property type="entry name" value="Amidase"/>
    <property type="match status" value="1"/>
</dbReference>
<feature type="region of interest" description="Disordered" evidence="1">
    <location>
        <begin position="143"/>
        <end position="163"/>
    </location>
</feature>